<keyword evidence="8" id="KW-0675">Receptor</keyword>
<evidence type="ECO:0000256" key="5">
    <source>
        <dbReference type="ARBA" id="ARBA00022725"/>
    </source>
</evidence>
<dbReference type="AlphaFoldDB" id="A0A8K0CJ13"/>
<evidence type="ECO:0000313" key="12">
    <source>
        <dbReference type="Proteomes" id="UP000801492"/>
    </source>
</evidence>
<dbReference type="PANTHER" id="PTHR21137">
    <property type="entry name" value="ODORANT RECEPTOR"/>
    <property type="match status" value="1"/>
</dbReference>
<sequence>MAYAVVALFYITNPFLLGNRTLPFECYLFSVNITKSPTYEILYVYQAIGTTIGCIVSMGFDILFVCFIWRIVWELKFIKEGFSNVYVNLFTLEDDEDSIKELKVLIRHHDDVLSTPYHFSLTFMYTVYLVVFTGHVGLYCFAGSYIVSESESVAYAIYETNWWTKTQPNLRRGMVLSILRSQHCAKLTAGSMFSLDLKSFTGILKTSLSFFTVIRSVYFNRNTQTE</sequence>
<keyword evidence="4 10" id="KW-0812">Transmembrane</keyword>
<dbReference type="GO" id="GO:0005886">
    <property type="term" value="C:plasma membrane"/>
    <property type="evidence" value="ECO:0007669"/>
    <property type="project" value="UniProtKB-SubCell"/>
</dbReference>
<dbReference type="Pfam" id="PF02949">
    <property type="entry name" value="7tm_6"/>
    <property type="match status" value="2"/>
</dbReference>
<feature type="transmembrane region" description="Helical" evidence="10">
    <location>
        <begin position="43"/>
        <end position="69"/>
    </location>
</feature>
<keyword evidence="12" id="KW-1185">Reference proteome</keyword>
<dbReference type="GO" id="GO:0007165">
    <property type="term" value="P:signal transduction"/>
    <property type="evidence" value="ECO:0007669"/>
    <property type="project" value="UniProtKB-KW"/>
</dbReference>
<dbReference type="InterPro" id="IPR004117">
    <property type="entry name" value="7tm6_olfct_rcpt"/>
</dbReference>
<feature type="transmembrane region" description="Helical" evidence="10">
    <location>
        <begin position="125"/>
        <end position="147"/>
    </location>
</feature>
<comment type="caution">
    <text evidence="11">The sequence shown here is derived from an EMBL/GenBank/DDBJ whole genome shotgun (WGS) entry which is preliminary data.</text>
</comment>
<evidence type="ECO:0000256" key="2">
    <source>
        <dbReference type="ARBA" id="ARBA00022475"/>
    </source>
</evidence>
<reference evidence="11" key="1">
    <citation type="submission" date="2019-08" db="EMBL/GenBank/DDBJ databases">
        <title>The genome of the North American firefly Photinus pyralis.</title>
        <authorList>
            <consortium name="Photinus pyralis genome working group"/>
            <person name="Fallon T.R."/>
            <person name="Sander Lower S.E."/>
            <person name="Weng J.-K."/>
        </authorList>
    </citation>
    <scope>NUCLEOTIDE SEQUENCE</scope>
    <source>
        <strain evidence="11">TRF0915ILg1</strain>
        <tissue evidence="11">Whole body</tissue>
    </source>
</reference>
<proteinExistence type="predicted"/>
<dbReference type="EMBL" id="VTPC01078683">
    <property type="protein sequence ID" value="KAF2888263.1"/>
    <property type="molecule type" value="Genomic_DNA"/>
</dbReference>
<dbReference type="OrthoDB" id="6614360at2759"/>
<keyword evidence="7 10" id="KW-0472">Membrane</keyword>
<evidence type="ECO:0000256" key="7">
    <source>
        <dbReference type="ARBA" id="ARBA00023136"/>
    </source>
</evidence>
<evidence type="ECO:0000256" key="1">
    <source>
        <dbReference type="ARBA" id="ARBA00004651"/>
    </source>
</evidence>
<keyword evidence="9" id="KW-0807">Transducer</keyword>
<evidence type="ECO:0000256" key="3">
    <source>
        <dbReference type="ARBA" id="ARBA00022606"/>
    </source>
</evidence>
<accession>A0A8K0CJ13</accession>
<evidence type="ECO:0000313" key="11">
    <source>
        <dbReference type="EMBL" id="KAF2888263.1"/>
    </source>
</evidence>
<dbReference type="GO" id="GO:0004984">
    <property type="term" value="F:olfactory receptor activity"/>
    <property type="evidence" value="ECO:0007669"/>
    <property type="project" value="InterPro"/>
</dbReference>
<dbReference type="Proteomes" id="UP000801492">
    <property type="component" value="Unassembled WGS sequence"/>
</dbReference>
<evidence type="ECO:0000256" key="6">
    <source>
        <dbReference type="ARBA" id="ARBA00022989"/>
    </source>
</evidence>
<keyword evidence="5" id="KW-0552">Olfaction</keyword>
<gene>
    <name evidence="11" type="ORF">ILUMI_17910</name>
</gene>
<protein>
    <submittedName>
        <fullName evidence="11">Uncharacterized protein</fullName>
    </submittedName>
</protein>
<comment type="subcellular location">
    <subcellularLocation>
        <location evidence="1">Cell membrane</location>
        <topology evidence="1">Multi-pass membrane protein</topology>
    </subcellularLocation>
</comment>
<evidence type="ECO:0000256" key="8">
    <source>
        <dbReference type="ARBA" id="ARBA00023170"/>
    </source>
</evidence>
<keyword evidence="2" id="KW-1003">Cell membrane</keyword>
<name>A0A8K0CJ13_IGNLU</name>
<dbReference type="PANTHER" id="PTHR21137:SF35">
    <property type="entry name" value="ODORANT RECEPTOR 19A-RELATED"/>
    <property type="match status" value="1"/>
</dbReference>
<evidence type="ECO:0000256" key="10">
    <source>
        <dbReference type="SAM" id="Phobius"/>
    </source>
</evidence>
<evidence type="ECO:0000256" key="9">
    <source>
        <dbReference type="ARBA" id="ARBA00023224"/>
    </source>
</evidence>
<dbReference type="GO" id="GO:0005549">
    <property type="term" value="F:odorant binding"/>
    <property type="evidence" value="ECO:0007669"/>
    <property type="project" value="InterPro"/>
</dbReference>
<keyword evidence="3" id="KW-0716">Sensory transduction</keyword>
<evidence type="ECO:0000256" key="4">
    <source>
        <dbReference type="ARBA" id="ARBA00022692"/>
    </source>
</evidence>
<organism evidence="11 12">
    <name type="scientific">Ignelater luminosus</name>
    <name type="common">Cucubano</name>
    <name type="synonym">Pyrophorus luminosus</name>
    <dbReference type="NCBI Taxonomy" id="2038154"/>
    <lineage>
        <taxon>Eukaryota</taxon>
        <taxon>Metazoa</taxon>
        <taxon>Ecdysozoa</taxon>
        <taxon>Arthropoda</taxon>
        <taxon>Hexapoda</taxon>
        <taxon>Insecta</taxon>
        <taxon>Pterygota</taxon>
        <taxon>Neoptera</taxon>
        <taxon>Endopterygota</taxon>
        <taxon>Coleoptera</taxon>
        <taxon>Polyphaga</taxon>
        <taxon>Elateriformia</taxon>
        <taxon>Elateroidea</taxon>
        <taxon>Elateridae</taxon>
        <taxon>Agrypninae</taxon>
        <taxon>Pyrophorini</taxon>
        <taxon>Ignelater</taxon>
    </lineage>
</organism>
<keyword evidence="6 10" id="KW-1133">Transmembrane helix</keyword>